<reference evidence="2 3" key="1">
    <citation type="submission" date="2018-09" db="EMBL/GenBank/DDBJ databases">
        <title>Murine metabolic-syndrome-specific gut microbial biobank.</title>
        <authorList>
            <person name="Liu C."/>
        </authorList>
    </citation>
    <scope>NUCLEOTIDE SEQUENCE [LARGE SCALE GENOMIC DNA]</scope>
    <source>
        <strain evidence="2 3">0.1xD8-82</strain>
    </source>
</reference>
<evidence type="ECO:0000313" key="2">
    <source>
        <dbReference type="EMBL" id="RKI89483.1"/>
    </source>
</evidence>
<dbReference type="InterPro" id="IPR049739">
    <property type="entry name" value="YraL-like"/>
</dbReference>
<dbReference type="InterPro" id="IPR052411">
    <property type="entry name" value="c-mor_Regulatory_Protein"/>
</dbReference>
<evidence type="ECO:0000313" key="3">
    <source>
        <dbReference type="Proteomes" id="UP000280696"/>
    </source>
</evidence>
<dbReference type="RefSeq" id="WP_120471669.1">
    <property type="nucleotide sequence ID" value="NZ_RAYQ01000022.1"/>
</dbReference>
<evidence type="ECO:0000259" key="1">
    <source>
        <dbReference type="Pfam" id="PF08765"/>
    </source>
</evidence>
<dbReference type="Gene3D" id="1.10.10.60">
    <property type="entry name" value="Homeodomain-like"/>
    <property type="match status" value="1"/>
</dbReference>
<dbReference type="InterPro" id="IPR009057">
    <property type="entry name" value="Homeodomain-like_sf"/>
</dbReference>
<gene>
    <name evidence="2" type="ORF">D7V94_17910</name>
</gene>
<dbReference type="PANTHER" id="PTHR37812:SF1">
    <property type="entry name" value="MU-LIKE PROPHAGE FLUMU PROTEIN C"/>
    <property type="match status" value="1"/>
</dbReference>
<proteinExistence type="predicted"/>
<keyword evidence="3" id="KW-1185">Reference proteome</keyword>
<accession>A0A3A9APM0</accession>
<dbReference type="NCBIfam" id="NF040785">
    <property type="entry name" value="CD3324_fam"/>
    <property type="match status" value="1"/>
</dbReference>
<dbReference type="OrthoDB" id="9800398at2"/>
<dbReference type="InterPro" id="IPR014875">
    <property type="entry name" value="Mor_transcription_activator"/>
</dbReference>
<dbReference type="PANTHER" id="PTHR37812">
    <property type="entry name" value="MU-LIKE PROPHAGE FLUMU PROTEIN C"/>
    <property type="match status" value="1"/>
</dbReference>
<sequence>MGYIRAEEILPIEIIELIQQYVDGENIYIPRKVANRQAWGTGTQIKQELMTRNQQIYRDYLAGSKASELAGKYYLSEKSIQRILREISRQRSAHFTN</sequence>
<dbReference type="SUPFAM" id="SSF46689">
    <property type="entry name" value="Homeodomain-like"/>
    <property type="match status" value="1"/>
</dbReference>
<feature type="domain" description="Mor transcription activator" evidence="1">
    <location>
        <begin position="10"/>
        <end position="92"/>
    </location>
</feature>
<dbReference type="Proteomes" id="UP000280696">
    <property type="component" value="Unassembled WGS sequence"/>
</dbReference>
<dbReference type="Pfam" id="PF08765">
    <property type="entry name" value="Mor"/>
    <property type="match status" value="1"/>
</dbReference>
<dbReference type="EMBL" id="RAYQ01000022">
    <property type="protein sequence ID" value="RKI89483.1"/>
    <property type="molecule type" value="Genomic_DNA"/>
</dbReference>
<comment type="caution">
    <text evidence="2">The sequence shown here is derived from an EMBL/GenBank/DDBJ whole genome shotgun (WGS) entry which is preliminary data.</text>
</comment>
<name>A0A3A9APM0_9FIRM</name>
<organism evidence="2 3">
    <name type="scientific">Parablautia intestinalis</name>
    <dbReference type="NCBI Taxonomy" id="2320100"/>
    <lineage>
        <taxon>Bacteria</taxon>
        <taxon>Bacillati</taxon>
        <taxon>Bacillota</taxon>
        <taxon>Clostridia</taxon>
        <taxon>Lachnospirales</taxon>
        <taxon>Lachnospiraceae</taxon>
        <taxon>Parablautia</taxon>
    </lineage>
</organism>
<dbReference type="AlphaFoldDB" id="A0A3A9APM0"/>
<protein>
    <recommendedName>
        <fullName evidence="1">Mor transcription activator domain-containing protein</fullName>
    </recommendedName>
</protein>